<comment type="caution">
    <text evidence="1">The sequence shown here is derived from an EMBL/GenBank/DDBJ whole genome shotgun (WGS) entry which is preliminary data.</text>
</comment>
<accession>A0ACC0GGP8</accession>
<name>A0ACC0GGP8_9ERIC</name>
<gene>
    <name evidence="1" type="ORF">LOK49_LG09G00990</name>
</gene>
<evidence type="ECO:0000313" key="1">
    <source>
        <dbReference type="EMBL" id="KAI7999241.1"/>
    </source>
</evidence>
<proteinExistence type="predicted"/>
<organism evidence="1 2">
    <name type="scientific">Camellia lanceoleosa</name>
    <dbReference type="NCBI Taxonomy" id="1840588"/>
    <lineage>
        <taxon>Eukaryota</taxon>
        <taxon>Viridiplantae</taxon>
        <taxon>Streptophyta</taxon>
        <taxon>Embryophyta</taxon>
        <taxon>Tracheophyta</taxon>
        <taxon>Spermatophyta</taxon>
        <taxon>Magnoliopsida</taxon>
        <taxon>eudicotyledons</taxon>
        <taxon>Gunneridae</taxon>
        <taxon>Pentapetalae</taxon>
        <taxon>asterids</taxon>
        <taxon>Ericales</taxon>
        <taxon>Theaceae</taxon>
        <taxon>Camellia</taxon>
    </lineage>
</organism>
<dbReference type="EMBL" id="CM045765">
    <property type="protein sequence ID" value="KAI7999241.1"/>
    <property type="molecule type" value="Genomic_DNA"/>
</dbReference>
<sequence length="118" mass="13443">MDDSQLYTNALLSHLSLTYYGHRLANEQYTVTLHFAKIILRNNHSFQSLGRRIFDVFIQDVLVLPDFNIENVAHGVDKAVVQKLNTLVKNNTIEIRFYWAGKGTRAAAQEAIPQGNKI</sequence>
<protein>
    <submittedName>
        <fullName evidence="1">LRR receptor-like serine/threonine-protein kinase</fullName>
    </submittedName>
</protein>
<keyword evidence="2" id="KW-1185">Reference proteome</keyword>
<dbReference type="Proteomes" id="UP001060215">
    <property type="component" value="Chromosome 8"/>
</dbReference>
<evidence type="ECO:0000313" key="2">
    <source>
        <dbReference type="Proteomes" id="UP001060215"/>
    </source>
</evidence>
<reference evidence="1 2" key="1">
    <citation type="journal article" date="2022" name="Plant J.">
        <title>Chromosome-level genome of Camellia lanceoleosa provides a valuable resource for understanding genome evolution and self-incompatibility.</title>
        <authorList>
            <person name="Gong W."/>
            <person name="Xiao S."/>
            <person name="Wang L."/>
            <person name="Liao Z."/>
            <person name="Chang Y."/>
            <person name="Mo W."/>
            <person name="Hu G."/>
            <person name="Li W."/>
            <person name="Zhao G."/>
            <person name="Zhu H."/>
            <person name="Hu X."/>
            <person name="Ji K."/>
            <person name="Xiang X."/>
            <person name="Song Q."/>
            <person name="Yuan D."/>
            <person name="Jin S."/>
            <person name="Zhang L."/>
        </authorList>
    </citation>
    <scope>NUCLEOTIDE SEQUENCE [LARGE SCALE GENOMIC DNA]</scope>
    <source>
        <strain evidence="1">SQ_2022a</strain>
    </source>
</reference>